<dbReference type="RefSeq" id="WP_072987677.1">
    <property type="nucleotide sequence ID" value="NZ_FQZB01000010.1"/>
</dbReference>
<organism evidence="1 2">
    <name type="scientific">Clostridium cavendishii DSM 21758</name>
    <dbReference type="NCBI Taxonomy" id="1121302"/>
    <lineage>
        <taxon>Bacteria</taxon>
        <taxon>Bacillati</taxon>
        <taxon>Bacillota</taxon>
        <taxon>Clostridia</taxon>
        <taxon>Eubacteriales</taxon>
        <taxon>Clostridiaceae</taxon>
        <taxon>Clostridium</taxon>
    </lineage>
</organism>
<evidence type="ECO:0000313" key="1">
    <source>
        <dbReference type="EMBL" id="SHJ70789.1"/>
    </source>
</evidence>
<evidence type="ECO:0000313" key="2">
    <source>
        <dbReference type="Proteomes" id="UP000184310"/>
    </source>
</evidence>
<name>A0A1M6LHW0_9CLOT</name>
<proteinExistence type="predicted"/>
<dbReference type="AlphaFoldDB" id="A0A1M6LHW0"/>
<protein>
    <submittedName>
        <fullName evidence="1">Uncharacterized protein</fullName>
    </submittedName>
</protein>
<sequence length="161" mass="18385">MNKLKTPLGFIKIYKDDIEIEYNAIRLENNSAIFPNVDGRYRIAVEYESDSLPHLICCIIDDMNYSKVKCFPESGERLECQAFYQGGVKLSIGIECDTGYFDTGERIGNYDFDSKYLENGIGYNILPTTESHELVFGIAWINDCTDENDLQTWFGADPTLM</sequence>
<dbReference type="Proteomes" id="UP000184310">
    <property type="component" value="Unassembled WGS sequence"/>
</dbReference>
<gene>
    <name evidence="1" type="ORF">SAMN02745163_02387</name>
</gene>
<dbReference type="OrthoDB" id="1701013at2"/>
<keyword evidence="2" id="KW-1185">Reference proteome</keyword>
<reference evidence="1 2" key="1">
    <citation type="submission" date="2016-11" db="EMBL/GenBank/DDBJ databases">
        <authorList>
            <person name="Jaros S."/>
            <person name="Januszkiewicz K."/>
            <person name="Wedrychowicz H."/>
        </authorList>
    </citation>
    <scope>NUCLEOTIDE SEQUENCE [LARGE SCALE GENOMIC DNA]</scope>
    <source>
        <strain evidence="1 2">DSM 21758</strain>
    </source>
</reference>
<accession>A0A1M6LHW0</accession>
<dbReference type="EMBL" id="FQZB01000010">
    <property type="protein sequence ID" value="SHJ70789.1"/>
    <property type="molecule type" value="Genomic_DNA"/>
</dbReference>